<protein>
    <submittedName>
        <fullName evidence="2">Uncharacterized protein</fullName>
    </submittedName>
</protein>
<reference evidence="2 3" key="1">
    <citation type="journal article" date="2012" name="Science">
        <title>The Paleozoic origin of enzymatic lignin decomposition reconstructed from 31 fungal genomes.</title>
        <authorList>
            <person name="Floudas D."/>
            <person name="Binder M."/>
            <person name="Riley R."/>
            <person name="Barry K."/>
            <person name="Blanchette R.A."/>
            <person name="Henrissat B."/>
            <person name="Martinez A.T."/>
            <person name="Otillar R."/>
            <person name="Spatafora J.W."/>
            <person name="Yadav J.S."/>
            <person name="Aerts A."/>
            <person name="Benoit I."/>
            <person name="Boyd A."/>
            <person name="Carlson A."/>
            <person name="Copeland A."/>
            <person name="Coutinho P.M."/>
            <person name="de Vries R.P."/>
            <person name="Ferreira P."/>
            <person name="Findley K."/>
            <person name="Foster B."/>
            <person name="Gaskell J."/>
            <person name="Glotzer D."/>
            <person name="Gorecki P."/>
            <person name="Heitman J."/>
            <person name="Hesse C."/>
            <person name="Hori C."/>
            <person name="Igarashi K."/>
            <person name="Jurgens J.A."/>
            <person name="Kallen N."/>
            <person name="Kersten P."/>
            <person name="Kohler A."/>
            <person name="Kuees U."/>
            <person name="Kumar T.K.A."/>
            <person name="Kuo A."/>
            <person name="LaButti K."/>
            <person name="Larrondo L.F."/>
            <person name="Lindquist E."/>
            <person name="Ling A."/>
            <person name="Lombard V."/>
            <person name="Lucas S."/>
            <person name="Lundell T."/>
            <person name="Martin R."/>
            <person name="McLaughlin D.J."/>
            <person name="Morgenstern I."/>
            <person name="Morin E."/>
            <person name="Murat C."/>
            <person name="Nagy L.G."/>
            <person name="Nolan M."/>
            <person name="Ohm R.A."/>
            <person name="Patyshakuliyeva A."/>
            <person name="Rokas A."/>
            <person name="Ruiz-Duenas F.J."/>
            <person name="Sabat G."/>
            <person name="Salamov A."/>
            <person name="Samejima M."/>
            <person name="Schmutz J."/>
            <person name="Slot J.C."/>
            <person name="St John F."/>
            <person name="Stenlid J."/>
            <person name="Sun H."/>
            <person name="Sun S."/>
            <person name="Syed K."/>
            <person name="Tsang A."/>
            <person name="Wiebenga A."/>
            <person name="Young D."/>
            <person name="Pisabarro A."/>
            <person name="Eastwood D.C."/>
            <person name="Martin F."/>
            <person name="Cullen D."/>
            <person name="Grigoriev I.V."/>
            <person name="Hibbett D.S."/>
        </authorList>
    </citation>
    <scope>NUCLEOTIDE SEQUENCE [LARGE SCALE GENOMIC DNA]</scope>
    <source>
        <strain evidence="2 3">DJM-731 SS1</strain>
    </source>
</reference>
<dbReference type="AlphaFoldDB" id="M5G5W4"/>
<accession>M5G5W4</accession>
<dbReference type="STRING" id="1858805.M5G5W4"/>
<feature type="compositionally biased region" description="Low complexity" evidence="1">
    <location>
        <begin position="507"/>
        <end position="526"/>
    </location>
</feature>
<evidence type="ECO:0000313" key="2">
    <source>
        <dbReference type="EMBL" id="EJU05651.1"/>
    </source>
</evidence>
<gene>
    <name evidence="2" type="ORF">DACRYDRAFT_113711</name>
</gene>
<dbReference type="GeneID" id="63684745"/>
<dbReference type="Proteomes" id="UP000030653">
    <property type="component" value="Unassembled WGS sequence"/>
</dbReference>
<dbReference type="HOGENOM" id="CLU_477327_0_0_1"/>
<feature type="region of interest" description="Disordered" evidence="1">
    <location>
        <begin position="466"/>
        <end position="564"/>
    </location>
</feature>
<dbReference type="EMBL" id="JH795856">
    <property type="protein sequence ID" value="EJU05651.1"/>
    <property type="molecule type" value="Genomic_DNA"/>
</dbReference>
<proteinExistence type="predicted"/>
<evidence type="ECO:0000313" key="3">
    <source>
        <dbReference type="Proteomes" id="UP000030653"/>
    </source>
</evidence>
<dbReference type="OMA" id="HEVCISL"/>
<organism evidence="2 3">
    <name type="scientific">Dacryopinax primogenitus (strain DJM 731)</name>
    <name type="common">Brown rot fungus</name>
    <dbReference type="NCBI Taxonomy" id="1858805"/>
    <lineage>
        <taxon>Eukaryota</taxon>
        <taxon>Fungi</taxon>
        <taxon>Dikarya</taxon>
        <taxon>Basidiomycota</taxon>
        <taxon>Agaricomycotina</taxon>
        <taxon>Dacrymycetes</taxon>
        <taxon>Dacrymycetales</taxon>
        <taxon>Dacrymycetaceae</taxon>
        <taxon>Dacryopinax</taxon>
    </lineage>
</organism>
<feature type="compositionally biased region" description="Basic residues" evidence="1">
    <location>
        <begin position="553"/>
        <end position="564"/>
    </location>
</feature>
<dbReference type="RefSeq" id="XP_040632545.1">
    <property type="nucleotide sequence ID" value="XM_040769683.1"/>
</dbReference>
<sequence length="564" mass="62005">MSVTVEIVPTADCVAMVGDANTFTSYSLSGNVVINYEKSLVRSLLPVLQPLFYTVISIDIFFEGHQDVLDRSGGLASTAICRIQQSLIPPGSLPVVLSPIVHTLGIPFELAVPSWLPPTWMGRDGITAYSLFCKVKATPHYSASDLLLPHSPSTIELGNIYPLSGGRSLKRARSIWCLGRSGHTKSTLRTIEAKPVSIAVGRFRTPQSQIDMQEECCALFPHTYYILEPKLRITPDMLSDAAQVKLLNSLVLHIGVPSFVGVQETKVPVYCAIKSTISKELLKERKFEVTKVSFNIQQVESYQTPMDPEFEANHPLPPAEEHPPNMPLMAQNIFTSLNACGLLPKSSNDARWERHCELSKHDVTHTFDHPLSQGHCKINLNIPIVQEETGEDTVTIWPDMESPYCQVHHCIYMSIDCQYVDDLGQLHTENLAGTVPLRFTAVATSRSVSPVSPSFSVRNIDCFQPRVQKDGSPTRPLPPVPAYGQIFDENGETRMADPLPKYEPRRSNSTRSTSSSSSSGLSSSSGCGPETPLTRYGKTSIGSCCAPMSVHTPPRRHHAMAIAV</sequence>
<keyword evidence="3" id="KW-1185">Reference proteome</keyword>
<name>M5G5W4_DACPD</name>
<dbReference type="OrthoDB" id="1638493at2759"/>
<feature type="compositionally biased region" description="Basic and acidic residues" evidence="1">
    <location>
        <begin position="491"/>
        <end position="506"/>
    </location>
</feature>
<evidence type="ECO:0000256" key="1">
    <source>
        <dbReference type="SAM" id="MobiDB-lite"/>
    </source>
</evidence>